<accession>A0A1I3HVC6</accession>
<protein>
    <submittedName>
        <fullName evidence="1">Uncharacterized protein</fullName>
    </submittedName>
</protein>
<evidence type="ECO:0000313" key="2">
    <source>
        <dbReference type="Proteomes" id="UP000182737"/>
    </source>
</evidence>
<dbReference type="EMBL" id="FORI01000001">
    <property type="protein sequence ID" value="SFI39696.1"/>
    <property type="molecule type" value="Genomic_DNA"/>
</dbReference>
<organism evidence="1 2">
    <name type="scientific">Treponema bryantii</name>
    <dbReference type="NCBI Taxonomy" id="163"/>
    <lineage>
        <taxon>Bacteria</taxon>
        <taxon>Pseudomonadati</taxon>
        <taxon>Spirochaetota</taxon>
        <taxon>Spirochaetia</taxon>
        <taxon>Spirochaetales</taxon>
        <taxon>Treponemataceae</taxon>
        <taxon>Treponema</taxon>
    </lineage>
</organism>
<dbReference type="RefSeq" id="WP_177206178.1">
    <property type="nucleotide sequence ID" value="NZ_FORI01000001.1"/>
</dbReference>
<gene>
    <name evidence="1" type="ORF">SAMN04487775_101108</name>
</gene>
<evidence type="ECO:0000313" key="1">
    <source>
        <dbReference type="EMBL" id="SFI39696.1"/>
    </source>
</evidence>
<reference evidence="2" key="1">
    <citation type="submission" date="2016-10" db="EMBL/GenBank/DDBJ databases">
        <authorList>
            <person name="Varghese N."/>
            <person name="Submissions S."/>
        </authorList>
    </citation>
    <scope>NUCLEOTIDE SEQUENCE [LARGE SCALE GENOMIC DNA]</scope>
    <source>
        <strain evidence="2">XBD1002</strain>
    </source>
</reference>
<keyword evidence="2" id="KW-1185">Reference proteome</keyword>
<dbReference type="Proteomes" id="UP000182737">
    <property type="component" value="Unassembled WGS sequence"/>
</dbReference>
<proteinExistence type="predicted"/>
<name>A0A1I3HVC6_9SPIR</name>
<dbReference type="AlphaFoldDB" id="A0A1I3HVC6"/>
<sequence>MQTFINNSLSDFRKSMYYQGHSGGNTLNKFSRYANFISEKAQNQHTKNKI</sequence>